<dbReference type="GeneID" id="91306193"/>
<dbReference type="KEGG" id="spav:Spa2297_14980"/>
<dbReference type="AlphaFoldDB" id="A0A191UZJ3"/>
<protein>
    <submittedName>
        <fullName evidence="4">DUF4157 domain-containing protein</fullName>
    </submittedName>
</protein>
<dbReference type="EMBL" id="CP015866">
    <property type="protein sequence ID" value="ANJ08181.1"/>
    <property type="molecule type" value="Genomic_DNA"/>
</dbReference>
<dbReference type="RefSeq" id="WP_064728560.1">
    <property type="nucleotide sequence ID" value="NZ_BMRX01000021.1"/>
</dbReference>
<evidence type="ECO:0000259" key="2">
    <source>
        <dbReference type="Pfam" id="PF13699"/>
    </source>
</evidence>
<proteinExistence type="predicted"/>
<organism evidence="3 5">
    <name type="scientific">Streptomyces parvulus</name>
    <dbReference type="NCBI Taxonomy" id="146923"/>
    <lineage>
        <taxon>Bacteria</taxon>
        <taxon>Bacillati</taxon>
        <taxon>Actinomycetota</taxon>
        <taxon>Actinomycetes</taxon>
        <taxon>Kitasatosporales</taxon>
        <taxon>Streptomycetaceae</taxon>
        <taxon>Streptomyces</taxon>
    </lineage>
</organism>
<evidence type="ECO:0000313" key="3">
    <source>
        <dbReference type="EMBL" id="ANJ08181.1"/>
    </source>
</evidence>
<dbReference type="InterPro" id="IPR025295">
    <property type="entry name" value="eCIS_core_dom"/>
</dbReference>
<dbReference type="Proteomes" id="UP001585018">
    <property type="component" value="Unassembled WGS sequence"/>
</dbReference>
<dbReference type="Pfam" id="PF13699">
    <property type="entry name" value="eCIS_core"/>
    <property type="match status" value="1"/>
</dbReference>
<evidence type="ECO:0000313" key="6">
    <source>
        <dbReference type="Proteomes" id="UP001585018"/>
    </source>
</evidence>
<feature type="region of interest" description="Disordered" evidence="1">
    <location>
        <begin position="1"/>
        <end position="30"/>
    </location>
</feature>
<feature type="domain" description="eCIS core" evidence="2">
    <location>
        <begin position="89"/>
        <end position="161"/>
    </location>
</feature>
<dbReference type="Proteomes" id="UP000078468">
    <property type="component" value="Chromosome"/>
</dbReference>
<reference evidence="4 6" key="2">
    <citation type="submission" date="2024-01" db="EMBL/GenBank/DDBJ databases">
        <title>Genome mining of biosynthetic gene clusters to explore secondary metabolites of Streptomyces sp.</title>
        <authorList>
            <person name="Baig A."/>
            <person name="Ajitkumar Shintre N."/>
            <person name="Kumar H."/>
            <person name="Anbarasu A."/>
            <person name="Ramaiah S."/>
        </authorList>
    </citation>
    <scope>NUCLEOTIDE SEQUENCE [LARGE SCALE GENOMIC DNA]</scope>
    <source>
        <strain evidence="4 6">A03</strain>
    </source>
</reference>
<evidence type="ECO:0000313" key="5">
    <source>
        <dbReference type="Proteomes" id="UP000078468"/>
    </source>
</evidence>
<dbReference type="EMBL" id="JAYMRR010000014">
    <property type="protein sequence ID" value="MFB8751996.1"/>
    <property type="molecule type" value="Genomic_DNA"/>
</dbReference>
<name>A0A191UZJ3_9ACTN</name>
<evidence type="ECO:0000313" key="4">
    <source>
        <dbReference type="EMBL" id="MFB8751996.1"/>
    </source>
</evidence>
<gene>
    <name evidence="3" type="ORF">Spa2297_14980</name>
    <name evidence="4" type="ORF">VSS30_24620</name>
</gene>
<accession>A0A191UZJ3</accession>
<sequence>MRAHENQADLQAGEKNPARRATPLGATADRMLALQHQAGNAAVSQVVQRRFDPEQHQHGAGCGHGGYEDSSPEGQVELLNAAKSTPGSPLSGSLRNEAESFYQTKFPTARIHDNPTVHRATAAMGAEAMTIGTDIFLGAGASGRKDLIGHELDHVKNNQEGKTETGVDNGAGQAVTNPNQDSEVTAGINGNAFGAGAKVAPSIAQRAAKDRPDDEA</sequence>
<reference evidence="3 5" key="1">
    <citation type="submission" date="2016-05" db="EMBL/GenBank/DDBJ databases">
        <title>Non-Contiguous Finished Genome Sequence of Streptomyces parvulus 2297 Integrated Site-Specifically with Actinophage R4.</title>
        <authorList>
            <person name="Nishizawa T."/>
            <person name="Miura T."/>
            <person name="Harada C."/>
            <person name="Guo Y."/>
            <person name="Narisawa K."/>
            <person name="Ohta H."/>
            <person name="Takahashi H."/>
            <person name="Shirai M."/>
        </authorList>
    </citation>
    <scope>NUCLEOTIDE SEQUENCE [LARGE SCALE GENOMIC DNA]</scope>
    <source>
        <strain evidence="3 5">2297</strain>
    </source>
</reference>
<evidence type="ECO:0000256" key="1">
    <source>
        <dbReference type="SAM" id="MobiDB-lite"/>
    </source>
</evidence>
<keyword evidence="6" id="KW-1185">Reference proteome</keyword>